<dbReference type="Pfam" id="PF12867">
    <property type="entry name" value="DinB_2"/>
    <property type="match status" value="1"/>
</dbReference>
<protein>
    <submittedName>
        <fullName evidence="2">DinB family protein</fullName>
    </submittedName>
</protein>
<dbReference type="RefSeq" id="WP_345137164.1">
    <property type="nucleotide sequence ID" value="NZ_BAABAT010000039.1"/>
</dbReference>
<comment type="caution">
    <text evidence="2">The sequence shown here is derived from an EMBL/GenBank/DDBJ whole genome shotgun (WGS) entry which is preliminary data.</text>
</comment>
<evidence type="ECO:0000313" key="2">
    <source>
        <dbReference type="EMBL" id="GAA4260234.1"/>
    </source>
</evidence>
<feature type="domain" description="DinB-like" evidence="1">
    <location>
        <begin position="20"/>
        <end position="162"/>
    </location>
</feature>
<dbReference type="EMBL" id="BAABAT010000039">
    <property type="protein sequence ID" value="GAA4260234.1"/>
    <property type="molecule type" value="Genomic_DNA"/>
</dbReference>
<sequence>MYDDGPWRQLAHDLVKSIERDVTAVLDGIDPALLDAPAEDGTNRIGWLVWHLTRSHDRNGSELLGLPQLWTHDGWHARFGRAADPDETGYRHATAEMAAFRSPAPEVLAAYHRAATQRLLSIVGSEPDLRRPAPSPTLGDTVTARERLAGVLVEGLEHAGQAALLRGLLERRAAARR</sequence>
<evidence type="ECO:0000259" key="1">
    <source>
        <dbReference type="Pfam" id="PF12867"/>
    </source>
</evidence>
<dbReference type="SUPFAM" id="SSF109854">
    <property type="entry name" value="DinB/YfiT-like putative metalloenzymes"/>
    <property type="match status" value="1"/>
</dbReference>
<keyword evidence="3" id="KW-1185">Reference proteome</keyword>
<evidence type="ECO:0000313" key="3">
    <source>
        <dbReference type="Proteomes" id="UP001500620"/>
    </source>
</evidence>
<proteinExistence type="predicted"/>
<dbReference type="InterPro" id="IPR034660">
    <property type="entry name" value="DinB/YfiT-like"/>
</dbReference>
<dbReference type="Proteomes" id="UP001500620">
    <property type="component" value="Unassembled WGS sequence"/>
</dbReference>
<reference evidence="3" key="1">
    <citation type="journal article" date="2019" name="Int. J. Syst. Evol. Microbiol.">
        <title>The Global Catalogue of Microorganisms (GCM) 10K type strain sequencing project: providing services to taxonomists for standard genome sequencing and annotation.</title>
        <authorList>
            <consortium name="The Broad Institute Genomics Platform"/>
            <consortium name="The Broad Institute Genome Sequencing Center for Infectious Disease"/>
            <person name="Wu L."/>
            <person name="Ma J."/>
        </authorList>
    </citation>
    <scope>NUCLEOTIDE SEQUENCE [LARGE SCALE GENOMIC DNA]</scope>
    <source>
        <strain evidence="3">JCM 17441</strain>
    </source>
</reference>
<accession>A0ABP8DNJ3</accession>
<gene>
    <name evidence="2" type="ORF">GCM10022255_088110</name>
</gene>
<dbReference type="Gene3D" id="1.20.120.450">
    <property type="entry name" value="dinb family like domain"/>
    <property type="match status" value="1"/>
</dbReference>
<dbReference type="InterPro" id="IPR024775">
    <property type="entry name" value="DinB-like"/>
</dbReference>
<organism evidence="2 3">
    <name type="scientific">Dactylosporangium darangshiense</name>
    <dbReference type="NCBI Taxonomy" id="579108"/>
    <lineage>
        <taxon>Bacteria</taxon>
        <taxon>Bacillati</taxon>
        <taxon>Actinomycetota</taxon>
        <taxon>Actinomycetes</taxon>
        <taxon>Micromonosporales</taxon>
        <taxon>Micromonosporaceae</taxon>
        <taxon>Dactylosporangium</taxon>
    </lineage>
</organism>
<name>A0ABP8DNJ3_9ACTN</name>